<organism evidence="2 3">
    <name type="scientific">Paenibacillus arenilitoris</name>
    <dbReference type="NCBI Taxonomy" id="2772299"/>
    <lineage>
        <taxon>Bacteria</taxon>
        <taxon>Bacillati</taxon>
        <taxon>Bacillota</taxon>
        <taxon>Bacilli</taxon>
        <taxon>Bacillales</taxon>
        <taxon>Paenibacillaceae</taxon>
        <taxon>Paenibacillus</taxon>
    </lineage>
</organism>
<dbReference type="PANTHER" id="PTHR12110">
    <property type="entry name" value="HYDROXYPYRUVATE ISOMERASE"/>
    <property type="match status" value="1"/>
</dbReference>
<dbReference type="Proteomes" id="UP000632125">
    <property type="component" value="Unassembled WGS sequence"/>
</dbReference>
<dbReference type="Gene3D" id="3.20.20.150">
    <property type="entry name" value="Divalent-metal-dependent TIM barrel enzymes"/>
    <property type="match status" value="1"/>
</dbReference>
<keyword evidence="3" id="KW-1185">Reference proteome</keyword>
<dbReference type="InterPro" id="IPR036237">
    <property type="entry name" value="Xyl_isomerase-like_sf"/>
</dbReference>
<dbReference type="GO" id="GO:0016853">
    <property type="term" value="F:isomerase activity"/>
    <property type="evidence" value="ECO:0007669"/>
    <property type="project" value="UniProtKB-KW"/>
</dbReference>
<feature type="domain" description="Xylose isomerase-like TIM barrel" evidence="1">
    <location>
        <begin position="22"/>
        <end position="280"/>
    </location>
</feature>
<proteinExistence type="predicted"/>
<accession>A0A927CM27</accession>
<protein>
    <submittedName>
        <fullName evidence="2">Sugar phosphate isomerase/epimerase</fullName>
    </submittedName>
</protein>
<dbReference type="InterPro" id="IPR050312">
    <property type="entry name" value="IolE/XylAMocC-like"/>
</dbReference>
<evidence type="ECO:0000313" key="3">
    <source>
        <dbReference type="Proteomes" id="UP000632125"/>
    </source>
</evidence>
<dbReference type="SUPFAM" id="SSF51658">
    <property type="entry name" value="Xylose isomerase-like"/>
    <property type="match status" value="1"/>
</dbReference>
<reference evidence="2" key="1">
    <citation type="submission" date="2020-09" db="EMBL/GenBank/DDBJ databases">
        <title>A novel bacterium of genus Paenibacillus, isolated from South China Sea.</title>
        <authorList>
            <person name="Huang H."/>
            <person name="Mo K."/>
            <person name="Hu Y."/>
        </authorList>
    </citation>
    <scope>NUCLEOTIDE SEQUENCE</scope>
    <source>
        <strain evidence="2">IB182493</strain>
    </source>
</reference>
<dbReference type="EMBL" id="JACXIY010000017">
    <property type="protein sequence ID" value="MBD2870054.1"/>
    <property type="molecule type" value="Genomic_DNA"/>
</dbReference>
<evidence type="ECO:0000313" key="2">
    <source>
        <dbReference type="EMBL" id="MBD2870054.1"/>
    </source>
</evidence>
<dbReference type="Pfam" id="PF01261">
    <property type="entry name" value="AP_endonuc_2"/>
    <property type="match status" value="1"/>
</dbReference>
<name>A0A927CM27_9BACL</name>
<dbReference type="AlphaFoldDB" id="A0A927CM27"/>
<gene>
    <name evidence="2" type="ORF">IDH41_15805</name>
</gene>
<keyword evidence="2" id="KW-0413">Isomerase</keyword>
<dbReference type="InterPro" id="IPR013022">
    <property type="entry name" value="Xyl_isomerase-like_TIM-brl"/>
</dbReference>
<evidence type="ECO:0000259" key="1">
    <source>
        <dbReference type="Pfam" id="PF01261"/>
    </source>
</evidence>
<comment type="caution">
    <text evidence="2">The sequence shown here is derived from an EMBL/GenBank/DDBJ whole genome shotgun (WGS) entry which is preliminary data.</text>
</comment>
<sequence length="313" mass="35121">MKATIVLGGNMYDDSSIEHFLKDAAAIGYEGVEIRGVGELQDGRISRERAEQIKGLLEGYRLAPTNLSLFAGNFACNTEDENKAELQKWERYLDFASTIGCGMMRLNPGFQHADEVSEDDFAKSVKWFRQCADLAADRNIRAVIEMHHGTLCDSADSSVAFVEAVERSNTGLILDPVNLYQVPADYGVETIKRLKPYLVNVHIKDIVGLKGAGYPWAFEYGDYVPHIGRYHRVIPKKNKTEERYYCHRLINQGGIDWYEVFRGLKQIGYGGYLTVESVSKPGSELPVHGELAQQCYNDVQHLLNITESSDVSV</sequence>